<keyword evidence="10" id="KW-1185">Reference proteome</keyword>
<keyword evidence="4" id="KW-0378">Hydrolase</keyword>
<organism evidence="9 10">
    <name type="scientific">Galemys pyrenaicus</name>
    <name type="common">Iberian desman</name>
    <name type="synonym">Pyrenean desman</name>
    <dbReference type="NCBI Taxonomy" id="202257"/>
    <lineage>
        <taxon>Eukaryota</taxon>
        <taxon>Metazoa</taxon>
        <taxon>Chordata</taxon>
        <taxon>Craniata</taxon>
        <taxon>Vertebrata</taxon>
        <taxon>Euteleostomi</taxon>
        <taxon>Mammalia</taxon>
        <taxon>Eutheria</taxon>
        <taxon>Laurasiatheria</taxon>
        <taxon>Eulipotyphla</taxon>
        <taxon>Talpidae</taxon>
        <taxon>Galemys</taxon>
    </lineage>
</organism>
<evidence type="ECO:0000256" key="5">
    <source>
        <dbReference type="ARBA" id="ARBA00022912"/>
    </source>
</evidence>
<dbReference type="PRINTS" id="PR00700">
    <property type="entry name" value="PRTYPHPHTASE"/>
</dbReference>
<dbReference type="AlphaFoldDB" id="A0A8J6AHR3"/>
<evidence type="ECO:0000313" key="9">
    <source>
        <dbReference type="EMBL" id="KAG8519661.1"/>
    </source>
</evidence>
<dbReference type="SUPFAM" id="SSF52799">
    <property type="entry name" value="(Phosphotyrosine protein) phosphatases II"/>
    <property type="match status" value="1"/>
</dbReference>
<dbReference type="OrthoDB" id="9450131at2759"/>
<dbReference type="GO" id="GO:0005769">
    <property type="term" value="C:early endosome"/>
    <property type="evidence" value="ECO:0007669"/>
    <property type="project" value="TreeGrafter"/>
</dbReference>
<dbReference type="GO" id="GO:0005783">
    <property type="term" value="C:endoplasmic reticulum"/>
    <property type="evidence" value="ECO:0007669"/>
    <property type="project" value="TreeGrafter"/>
</dbReference>
<dbReference type="GO" id="GO:0070373">
    <property type="term" value="P:negative regulation of ERK1 and ERK2 cascade"/>
    <property type="evidence" value="ECO:0007669"/>
    <property type="project" value="TreeGrafter"/>
</dbReference>
<dbReference type="InterPro" id="IPR051985">
    <property type="entry name" value="NR_tyrosine_phosphatase"/>
</dbReference>
<keyword evidence="5" id="KW-0904">Protein phosphatase</keyword>
<evidence type="ECO:0000256" key="4">
    <source>
        <dbReference type="ARBA" id="ARBA00022801"/>
    </source>
</evidence>
<feature type="region of interest" description="Disordered" evidence="7">
    <location>
        <begin position="1"/>
        <end position="25"/>
    </location>
</feature>
<dbReference type="GO" id="GO:0004726">
    <property type="term" value="F:non-membrane spanning protein tyrosine phosphatase activity"/>
    <property type="evidence" value="ECO:0007669"/>
    <property type="project" value="TreeGrafter"/>
</dbReference>
<sequence length="284" mass="32245">MRALRGLEQQTAQWAEEEARQPPWPSMEMEKEFEQIDKAGNWAAIYQMRRFSVVSLGGLEQAYTLTQEKLIRATTCNNGFVPGLKLGTLFDVRSCPGSLQCLAHCPYTVNGLKEFLIPETSKENSFSFSCRISDMKPVTSHVKWPNFLRTKTETGTEMSVPLKQRRAGITYSFLLTRQQYDPEHHVGLWWCLPCTGAGVDHSRIKLHQEDNDYINASLIKMEEAQRSYILTQGPLPNTCGHFWEMVWEQKSRGVVMLNRVMEKGSVSPGLPCICVGVLGHRSQS</sequence>
<dbReference type="PANTHER" id="PTHR46047">
    <property type="entry name" value="TYROSINE-PROTEIN PHOSPHATASE NON-RECEPTOR TYPE 61F"/>
    <property type="match status" value="1"/>
</dbReference>
<dbReference type="Pfam" id="PF00102">
    <property type="entry name" value="Y_phosphatase"/>
    <property type="match status" value="1"/>
</dbReference>
<dbReference type="GO" id="GO:1903898">
    <property type="term" value="P:negative regulation of PERK-mediated unfolded protein response"/>
    <property type="evidence" value="ECO:0007669"/>
    <property type="project" value="TreeGrafter"/>
</dbReference>
<dbReference type="InterPro" id="IPR029021">
    <property type="entry name" value="Prot-tyrosine_phosphatase-like"/>
</dbReference>
<comment type="caution">
    <text evidence="9">The sequence shown here is derived from an EMBL/GenBank/DDBJ whole genome shotgun (WGS) entry which is preliminary data.</text>
</comment>
<dbReference type="InterPro" id="IPR000242">
    <property type="entry name" value="PTP_cat"/>
</dbReference>
<proteinExistence type="predicted"/>
<accession>A0A8J6AHR3</accession>
<evidence type="ECO:0000256" key="3">
    <source>
        <dbReference type="ARBA" id="ARBA00022553"/>
    </source>
</evidence>
<dbReference type="GO" id="GO:0019901">
    <property type="term" value="F:protein kinase binding"/>
    <property type="evidence" value="ECO:0007669"/>
    <property type="project" value="TreeGrafter"/>
</dbReference>
<comment type="subcellular location">
    <subcellularLocation>
        <location evidence="1">Endomembrane system</location>
    </subcellularLocation>
</comment>
<dbReference type="EC" id="3.1.3.48" evidence="2"/>
<feature type="domain" description="Tyrosine-protein phosphatase" evidence="8">
    <location>
        <begin position="192"/>
        <end position="272"/>
    </location>
</feature>
<dbReference type="Proteomes" id="UP000700334">
    <property type="component" value="Unassembled WGS sequence"/>
</dbReference>
<name>A0A8J6AHR3_GALPY</name>
<evidence type="ECO:0000259" key="8">
    <source>
        <dbReference type="PROSITE" id="PS50055"/>
    </source>
</evidence>
<evidence type="ECO:0000256" key="7">
    <source>
        <dbReference type="SAM" id="MobiDB-lite"/>
    </source>
</evidence>
<evidence type="ECO:0000313" key="10">
    <source>
        <dbReference type="Proteomes" id="UP000700334"/>
    </source>
</evidence>
<protein>
    <recommendedName>
        <fullName evidence="2">protein-tyrosine-phosphatase</fullName>
        <ecNumber evidence="2">3.1.3.48</ecNumber>
    </recommendedName>
</protein>
<reference evidence="9" key="1">
    <citation type="journal article" date="2021" name="Evol. Appl.">
        <title>The genome of the Pyrenean desman and the effects of bottlenecks and inbreeding on the genomic landscape of an endangered species.</title>
        <authorList>
            <person name="Escoda L."/>
            <person name="Castresana J."/>
        </authorList>
    </citation>
    <scope>NUCLEOTIDE SEQUENCE</scope>
    <source>
        <strain evidence="9">IBE-C5619</strain>
    </source>
</reference>
<evidence type="ECO:0000256" key="2">
    <source>
        <dbReference type="ARBA" id="ARBA00013064"/>
    </source>
</evidence>
<keyword evidence="3" id="KW-0597">Phosphoprotein</keyword>
<evidence type="ECO:0000256" key="6">
    <source>
        <dbReference type="ARBA" id="ARBA00023136"/>
    </source>
</evidence>
<gene>
    <name evidence="9" type="ORF">J0S82_013638</name>
</gene>
<dbReference type="EMBL" id="JAGFMF010011603">
    <property type="protein sequence ID" value="KAG8519661.1"/>
    <property type="molecule type" value="Genomic_DNA"/>
</dbReference>
<evidence type="ECO:0000256" key="1">
    <source>
        <dbReference type="ARBA" id="ARBA00004308"/>
    </source>
</evidence>
<dbReference type="PANTHER" id="PTHR46047:SF2">
    <property type="entry name" value="TYROSINE-PROTEIN PHOSPHATASE NON-RECEPTOR TYPE 1"/>
    <property type="match status" value="1"/>
</dbReference>
<dbReference type="PROSITE" id="PS50055">
    <property type="entry name" value="TYR_PHOSPHATASE_PTP"/>
    <property type="match status" value="1"/>
</dbReference>
<keyword evidence="6" id="KW-0472">Membrane</keyword>
<dbReference type="Gene3D" id="3.90.190.10">
    <property type="entry name" value="Protein tyrosine phosphatase superfamily"/>
    <property type="match status" value="1"/>
</dbReference>